<dbReference type="WBParaSite" id="RSKR_0001103925.1">
    <property type="protein sequence ID" value="RSKR_0001103925.1"/>
    <property type="gene ID" value="RSKR_0001103925"/>
</dbReference>
<accession>A0AC35UET9</accession>
<organism evidence="1 2">
    <name type="scientific">Rhabditophanes sp. KR3021</name>
    <dbReference type="NCBI Taxonomy" id="114890"/>
    <lineage>
        <taxon>Eukaryota</taxon>
        <taxon>Metazoa</taxon>
        <taxon>Ecdysozoa</taxon>
        <taxon>Nematoda</taxon>
        <taxon>Chromadorea</taxon>
        <taxon>Rhabditida</taxon>
        <taxon>Tylenchina</taxon>
        <taxon>Panagrolaimomorpha</taxon>
        <taxon>Strongyloidoidea</taxon>
        <taxon>Alloionematidae</taxon>
        <taxon>Rhabditophanes</taxon>
    </lineage>
</organism>
<protein>
    <submittedName>
        <fullName evidence="2">DDE_3 domain-containing protein</fullName>
    </submittedName>
</protein>
<dbReference type="Proteomes" id="UP000095286">
    <property type="component" value="Unplaced"/>
</dbReference>
<evidence type="ECO:0000313" key="2">
    <source>
        <dbReference type="WBParaSite" id="RSKR_0001103925.1"/>
    </source>
</evidence>
<name>A0AC35UET9_9BILA</name>
<sequence>MKRPKMKQVKKVQMLQQEDNPKQIKFNTNLINYAVRPTVSINSLSENEFTKLIRDLDPRITVPSRPTLTSNIFQASIEARNKLKRIIDETKNNLKFNLTLDLWRSYTKEFLAIIIFFNKKHYLLNIQVINASKITTEVIQRHLNEVLVQYDISLKDNICGICVDGASNLLRIHENIDEESIDKEGISEEIIEVENAEIENSGSDLDLNLSNSMLNMSLEIASEVDKWNVVNGCLEVFNSIKFAIQNAQSDSFFLADVIPCLKRLEYEINLMKQSNQSTKEEIRFILKTCFKSRFLKYLSFEKNPMYFIATFLEPKYRLFIGVEEAQQISNCLGIHSMFAKKRKLDLEQRKPTTVSSLTDLLMEYFGEVEILEAADVHWNNFKPKTIAPFALSLLSTPATSAVVERLFSLSKLETSGLKNRTSDKLLSANDSLYIGEVIPQYCILIKEVQELKLDQFTLQESDMYLFKASSEELFDEDEGDSILEVYEGNESENDDEDEVAEWKAIKSELECLKNELVKQIKKRYAVVIQNELLLIATFLHPNYAFRKFFTSLEWKNISDIVDKQTTPYLTENTTAENVVPQIDKFGFNTDDLHIISTHEETVYDKYKKILVCPSSQYSLLQFWKAQTDIKRSRKVVYNYIRNPHTYGKRKYYGRKKKLTHRDICHIYRLVSNQQISAARIKYELELPVTTRTIYKYIHRNNNLKQISMKAKPKLQKRHKIERLNFAIKHSDEQTDWTKVVFCDEKRFSLDGPDGWKKYCHDKRKAKRTKVKRCVKGGSVSIWAAFVGTKKADLAFLNGAVNSPQYCSVIKSNLLPIINVKSCSLLHDNAKIHACHYAESHFKTMKMKVMSIPAYSPDINLMENVFAMLTRTVYAGGRQYNTYKDLMANIRIAWRQIEPKYLSNLVSSMDNRLTQIISQKGGLTDY</sequence>
<evidence type="ECO:0000313" key="1">
    <source>
        <dbReference type="Proteomes" id="UP000095286"/>
    </source>
</evidence>
<proteinExistence type="predicted"/>
<reference evidence="2" key="1">
    <citation type="submission" date="2016-11" db="UniProtKB">
        <authorList>
            <consortium name="WormBaseParasite"/>
        </authorList>
    </citation>
    <scope>IDENTIFICATION</scope>
    <source>
        <strain evidence="2">KR3021</strain>
    </source>
</reference>